<organism evidence="4 5">
    <name type="scientific">Opisthorchis viverrini</name>
    <name type="common">Southeast Asian liver fluke</name>
    <dbReference type="NCBI Taxonomy" id="6198"/>
    <lineage>
        <taxon>Eukaryota</taxon>
        <taxon>Metazoa</taxon>
        <taxon>Spiralia</taxon>
        <taxon>Lophotrochozoa</taxon>
        <taxon>Platyhelminthes</taxon>
        <taxon>Trematoda</taxon>
        <taxon>Digenea</taxon>
        <taxon>Opisthorchiida</taxon>
        <taxon>Opisthorchiata</taxon>
        <taxon>Opisthorchiidae</taxon>
        <taxon>Opisthorchis</taxon>
    </lineage>
</organism>
<feature type="chain" id="PRO_5001704245" description="Peptidase S72 domain-containing protein" evidence="3">
    <location>
        <begin position="17"/>
        <end position="770"/>
    </location>
</feature>
<keyword evidence="2" id="KW-0472">Membrane</keyword>
<evidence type="ECO:0000313" key="5">
    <source>
        <dbReference type="Proteomes" id="UP000054324"/>
    </source>
</evidence>
<keyword evidence="2" id="KW-0812">Transmembrane</keyword>
<feature type="compositionally biased region" description="Low complexity" evidence="1">
    <location>
        <begin position="758"/>
        <end position="770"/>
    </location>
</feature>
<accession>A0A074ZPJ2</accession>
<name>A0A074ZPJ2_OPIVI</name>
<dbReference type="AlphaFoldDB" id="A0A074ZPJ2"/>
<evidence type="ECO:0000313" key="4">
    <source>
        <dbReference type="EMBL" id="KER29031.1"/>
    </source>
</evidence>
<reference evidence="4 5" key="1">
    <citation type="submission" date="2013-11" db="EMBL/GenBank/DDBJ databases">
        <title>Opisthorchis viverrini - life in the bile duct.</title>
        <authorList>
            <person name="Young N.D."/>
            <person name="Nagarajan N."/>
            <person name="Lin S.J."/>
            <person name="Korhonen P.K."/>
            <person name="Jex A.R."/>
            <person name="Hall R.S."/>
            <person name="Safavi-Hemami H."/>
            <person name="Kaewkong W."/>
            <person name="Bertrand D."/>
            <person name="Gao S."/>
            <person name="Seet Q."/>
            <person name="Wongkham S."/>
            <person name="Teh B.T."/>
            <person name="Wongkham C."/>
            <person name="Intapan P.M."/>
            <person name="Maleewong W."/>
            <person name="Yang X."/>
            <person name="Hu M."/>
            <person name="Wang Z."/>
            <person name="Hofmann A."/>
            <person name="Sternberg P.W."/>
            <person name="Tan P."/>
            <person name="Wang J."/>
            <person name="Gasser R.B."/>
        </authorList>
    </citation>
    <scope>NUCLEOTIDE SEQUENCE [LARGE SCALE GENOMIC DNA]</scope>
</reference>
<sequence>MFPLFLLVPLLNRVYGGEPPLWASNYPDPASFPEELRRHYINLNGKVDCDFNRKTNCLFKSSTEGWNFHQSLRELAEQLKKAAEAAAFAVSASNTDAAGRNETRELGAEDLGNIVVPKANFFPCYNPSRMLSSLNGDNLASSKLEVSIPWPRFTRLVVPIAVVDPTPSTHQRVVGPRPVFNPYTQYQHQSREQSVYQVLPVSSSSTLLACVHLKLRFPVNRSSQVNISFSELLQTVTAGPPSDGGVAPASYHQKTTTYFDWSLFRRSAVTSLESTHYVPADVWVELSVPVDARASVLNDLESISQQQTSKNMEPPITFSSNGATWIARVLRTALHIETTSGVCLDDFQLRPLIHQLSADANDTSTCVRSLHWTDPKTERKTILLVDEFGVPLKPADPSSTRETRSQRPSLYLADNRTSVAGFSWLHFAGSLVLAVSTTVLFLLFVSAVGLSIVLAHKRKPGCRIRRYPVHPSSKAPSDGAPSTPLVPSLLSESVCPVKYDYETPTVDTEPNSTQCGESLFLNGTDTYRSDREHPPGVHEIGAEAANTTAVQLMRNWYFYRRRGNRARQKFIPRGSSPDPPPLAFQPPVSAHPFDFGRTDVALRPANYNRSSSQHLGRQSMVLTTDSNNQLVILPAFQSDSAPSTNMRSGSSITSDPQLFMIPETPPSLRRSTAVLTDAEATRLELAESVRRLEDYFSQPNQSGTPELHLRYPNCDSLTPATVARSQLTSDPPPLDYTPSSESTDSRGSSTVNGPPAHPRTNTRNTNPNSM</sequence>
<feature type="compositionally biased region" description="Low complexity" evidence="1">
    <location>
        <begin position="737"/>
        <end position="750"/>
    </location>
</feature>
<feature type="signal peptide" evidence="3">
    <location>
        <begin position="1"/>
        <end position="16"/>
    </location>
</feature>
<evidence type="ECO:0000256" key="2">
    <source>
        <dbReference type="SAM" id="Phobius"/>
    </source>
</evidence>
<feature type="region of interest" description="Disordered" evidence="1">
    <location>
        <begin position="725"/>
        <end position="770"/>
    </location>
</feature>
<feature type="transmembrane region" description="Helical" evidence="2">
    <location>
        <begin position="424"/>
        <end position="455"/>
    </location>
</feature>
<keyword evidence="5" id="KW-1185">Reference proteome</keyword>
<dbReference type="RefSeq" id="XP_009167178.1">
    <property type="nucleotide sequence ID" value="XM_009168914.1"/>
</dbReference>
<keyword evidence="2" id="KW-1133">Transmembrane helix</keyword>
<dbReference type="GeneID" id="20318407"/>
<evidence type="ECO:0000256" key="3">
    <source>
        <dbReference type="SAM" id="SignalP"/>
    </source>
</evidence>
<dbReference type="EMBL" id="KL596686">
    <property type="protein sequence ID" value="KER29031.1"/>
    <property type="molecule type" value="Genomic_DNA"/>
</dbReference>
<protein>
    <recommendedName>
        <fullName evidence="6">Peptidase S72 domain-containing protein</fullName>
    </recommendedName>
</protein>
<keyword evidence="3" id="KW-0732">Signal</keyword>
<dbReference type="KEGG" id="ovi:T265_04221"/>
<evidence type="ECO:0000256" key="1">
    <source>
        <dbReference type="SAM" id="MobiDB-lite"/>
    </source>
</evidence>
<dbReference type="Proteomes" id="UP000054324">
    <property type="component" value="Unassembled WGS sequence"/>
</dbReference>
<gene>
    <name evidence="4" type="ORF">T265_04221</name>
</gene>
<dbReference type="OrthoDB" id="6274145at2759"/>
<dbReference type="CTD" id="20318407"/>
<evidence type="ECO:0008006" key="6">
    <source>
        <dbReference type="Google" id="ProtNLM"/>
    </source>
</evidence>
<proteinExistence type="predicted"/>